<dbReference type="AlphaFoldDB" id="A0A1Q3FU67"/>
<accession>A0A1Q3FU67</accession>
<reference evidence="2" key="1">
    <citation type="submission" date="2017-01" db="EMBL/GenBank/DDBJ databases">
        <title>A deep insight into the sialotranscriptome of adult male and female Cluex tarsalis mosquitoes.</title>
        <authorList>
            <person name="Ribeiro J.M."/>
            <person name="Moreira F."/>
            <person name="Bernard K.A."/>
            <person name="Calvo E."/>
        </authorList>
    </citation>
    <scope>NUCLEOTIDE SEQUENCE</scope>
    <source>
        <strain evidence="2">Kern County</strain>
        <tissue evidence="2">Salivary glands</tissue>
    </source>
</reference>
<keyword evidence="1" id="KW-1133">Transmembrane helix</keyword>
<sequence>MLLDGAVVDVVAAIVSALVLISFVLAFPAQDAVDPDTPQGSNHRNKDPCWPIWFGLGPAIPSDWIREQNSTDLHPHNTRHRICGWPIVIQNGTN</sequence>
<proteinExistence type="predicted"/>
<feature type="transmembrane region" description="Helical" evidence="1">
    <location>
        <begin position="6"/>
        <end position="27"/>
    </location>
</feature>
<evidence type="ECO:0000256" key="1">
    <source>
        <dbReference type="SAM" id="Phobius"/>
    </source>
</evidence>
<dbReference type="EMBL" id="GFDL01004043">
    <property type="protein sequence ID" value="JAV31002.1"/>
    <property type="molecule type" value="Transcribed_RNA"/>
</dbReference>
<organism evidence="2">
    <name type="scientific">Culex tarsalis</name>
    <name type="common">Encephalitis mosquito</name>
    <dbReference type="NCBI Taxonomy" id="7177"/>
    <lineage>
        <taxon>Eukaryota</taxon>
        <taxon>Metazoa</taxon>
        <taxon>Ecdysozoa</taxon>
        <taxon>Arthropoda</taxon>
        <taxon>Hexapoda</taxon>
        <taxon>Insecta</taxon>
        <taxon>Pterygota</taxon>
        <taxon>Neoptera</taxon>
        <taxon>Endopterygota</taxon>
        <taxon>Diptera</taxon>
        <taxon>Nematocera</taxon>
        <taxon>Culicoidea</taxon>
        <taxon>Culicidae</taxon>
        <taxon>Culicinae</taxon>
        <taxon>Culicini</taxon>
        <taxon>Culex</taxon>
        <taxon>Culex</taxon>
    </lineage>
</organism>
<keyword evidence="1" id="KW-0812">Transmembrane</keyword>
<keyword evidence="1" id="KW-0472">Membrane</keyword>
<protein>
    <submittedName>
        <fullName evidence="2">Putative 8.9 kDa basic salivary peptide</fullName>
    </submittedName>
</protein>
<name>A0A1Q3FU67_CULTA</name>
<evidence type="ECO:0000313" key="2">
    <source>
        <dbReference type="EMBL" id="JAV31002.1"/>
    </source>
</evidence>